<dbReference type="Pfam" id="PF04402">
    <property type="entry name" value="SIMPL"/>
    <property type="match status" value="1"/>
</dbReference>
<gene>
    <name evidence="1" type="ORF">ACFQ4H_28465</name>
</gene>
<dbReference type="RefSeq" id="WP_377576621.1">
    <property type="nucleotide sequence ID" value="NZ_JBHTMP010000064.1"/>
</dbReference>
<dbReference type="PANTHER" id="PTHR34387">
    <property type="entry name" value="SLR1258 PROTEIN"/>
    <property type="match status" value="1"/>
</dbReference>
<dbReference type="Gene3D" id="3.30.70.2970">
    <property type="entry name" value="Protein of unknown function (DUF541), domain 2"/>
    <property type="match status" value="1"/>
</dbReference>
<dbReference type="Gene3D" id="3.30.110.170">
    <property type="entry name" value="Protein of unknown function (DUF541), domain 1"/>
    <property type="match status" value="1"/>
</dbReference>
<dbReference type="EMBL" id="JBHTMP010000064">
    <property type="protein sequence ID" value="MFD1325025.1"/>
    <property type="molecule type" value="Genomic_DNA"/>
</dbReference>
<proteinExistence type="predicted"/>
<sequence length="230" mass="25132">MVDGPIVSVRGEVHLEVPPELARFSVTVAARDRDRQATLTRLTERVETVRRLVDGYGPAIDRRETGQLWVRPELKRSGERVVAYHGSVSTTVTVTDFAVLGELMMRLADQGQTTVAGPWWELRPDSPVHREARRAAIDDAFTRAREYAEALGTEITALLEVSDTGPAGQPMMMTRAAYGESMSVGSGGLPELDLDPQPQSAQASVEARFMISEPAWTTRGRDDGGADPTD</sequence>
<name>A0ABW3YN98_9ACTN</name>
<keyword evidence="2" id="KW-1185">Reference proteome</keyword>
<evidence type="ECO:0000313" key="1">
    <source>
        <dbReference type="EMBL" id="MFD1325025.1"/>
    </source>
</evidence>
<dbReference type="Proteomes" id="UP001597260">
    <property type="component" value="Unassembled WGS sequence"/>
</dbReference>
<comment type="caution">
    <text evidence="1">The sequence shown here is derived from an EMBL/GenBank/DDBJ whole genome shotgun (WGS) entry which is preliminary data.</text>
</comment>
<dbReference type="PANTHER" id="PTHR34387:SF1">
    <property type="entry name" value="PERIPLASMIC IMMUNOGENIC PROTEIN"/>
    <property type="match status" value="1"/>
</dbReference>
<dbReference type="InterPro" id="IPR052022">
    <property type="entry name" value="26kDa_periplasmic_antigen"/>
</dbReference>
<organism evidence="1 2">
    <name type="scientific">Micromonospora sonneratiae</name>
    <dbReference type="NCBI Taxonomy" id="1184706"/>
    <lineage>
        <taxon>Bacteria</taxon>
        <taxon>Bacillati</taxon>
        <taxon>Actinomycetota</taxon>
        <taxon>Actinomycetes</taxon>
        <taxon>Micromonosporales</taxon>
        <taxon>Micromonosporaceae</taxon>
        <taxon>Micromonospora</taxon>
    </lineage>
</organism>
<dbReference type="InterPro" id="IPR007497">
    <property type="entry name" value="SIMPL/DUF541"/>
</dbReference>
<accession>A0ABW3YN98</accession>
<reference evidence="2" key="1">
    <citation type="journal article" date="2019" name="Int. J. Syst. Evol. Microbiol.">
        <title>The Global Catalogue of Microorganisms (GCM) 10K type strain sequencing project: providing services to taxonomists for standard genome sequencing and annotation.</title>
        <authorList>
            <consortium name="The Broad Institute Genomics Platform"/>
            <consortium name="The Broad Institute Genome Sequencing Center for Infectious Disease"/>
            <person name="Wu L."/>
            <person name="Ma J."/>
        </authorList>
    </citation>
    <scope>NUCLEOTIDE SEQUENCE [LARGE SCALE GENOMIC DNA]</scope>
    <source>
        <strain evidence="2">JCM 31037</strain>
    </source>
</reference>
<evidence type="ECO:0000313" key="2">
    <source>
        <dbReference type="Proteomes" id="UP001597260"/>
    </source>
</evidence>
<protein>
    <submittedName>
        <fullName evidence="1">SIMPL domain-containing protein</fullName>
    </submittedName>
</protein>